<accession>A0A6I4IXL4</accession>
<keyword evidence="1" id="KW-0472">Membrane</keyword>
<dbReference type="Proteomes" id="UP000441389">
    <property type="component" value="Unassembled WGS sequence"/>
</dbReference>
<proteinExistence type="predicted"/>
<dbReference type="PANTHER" id="PTHR34387">
    <property type="entry name" value="SLR1258 PROTEIN"/>
    <property type="match status" value="1"/>
</dbReference>
<dbReference type="Gene3D" id="3.30.110.170">
    <property type="entry name" value="Protein of unknown function (DUF541), domain 1"/>
    <property type="match status" value="1"/>
</dbReference>
<dbReference type="EMBL" id="WQMS01000002">
    <property type="protein sequence ID" value="MVO76932.1"/>
    <property type="molecule type" value="Genomic_DNA"/>
</dbReference>
<dbReference type="Gene3D" id="3.30.70.2970">
    <property type="entry name" value="Protein of unknown function (DUF541), domain 2"/>
    <property type="match status" value="1"/>
</dbReference>
<dbReference type="InterPro" id="IPR016907">
    <property type="entry name" value="UCP029033"/>
</dbReference>
<reference evidence="2 3" key="1">
    <citation type="submission" date="2019-12" db="EMBL/GenBank/DDBJ databases">
        <authorList>
            <person name="Huq M.A."/>
        </authorList>
    </citation>
    <scope>NUCLEOTIDE SEQUENCE [LARGE SCALE GENOMIC DNA]</scope>
    <source>
        <strain evidence="2 3">MAH-20</strain>
    </source>
</reference>
<dbReference type="InterPro" id="IPR052022">
    <property type="entry name" value="26kDa_periplasmic_antigen"/>
</dbReference>
<sequence>MNAVTTVTRGTLLAASALIAVGAIGGGYFMGDGLRRAKMAERSVTVRGLAERNVTADLATWTIAFSETGSELAPVQASIDEKSRAVRVFFEQAGFPANAVSDVGASVNQFFDTNRQQNVVTVRRRLQLRTNDVMRARAAFARQADLIRAGVALEEGSGIVYSFTRLNAIKPAMIAEGTKSARQAAQQFAADSDTDVGAIKSASQGYFSIGPRDGDVDGNGGGSGTDSPFQKVRVVTTIDFYLR</sequence>
<comment type="caution">
    <text evidence="2">The sequence shown here is derived from an EMBL/GenBank/DDBJ whole genome shotgun (WGS) entry which is preliminary data.</text>
</comment>
<dbReference type="AlphaFoldDB" id="A0A6I4IXL4"/>
<name>A0A6I4IXL4_9SPHN</name>
<organism evidence="2 3">
    <name type="scientific">Sphingomonas horti</name>
    <dbReference type="NCBI Taxonomy" id="2682842"/>
    <lineage>
        <taxon>Bacteria</taxon>
        <taxon>Pseudomonadati</taxon>
        <taxon>Pseudomonadota</taxon>
        <taxon>Alphaproteobacteria</taxon>
        <taxon>Sphingomonadales</taxon>
        <taxon>Sphingomonadaceae</taxon>
        <taxon>Sphingomonas</taxon>
    </lineage>
</organism>
<dbReference type="InterPro" id="IPR007497">
    <property type="entry name" value="SIMPL/DUF541"/>
</dbReference>
<dbReference type="PIRSF" id="PIRSF029033">
    <property type="entry name" value="UCP029033"/>
    <property type="match status" value="1"/>
</dbReference>
<evidence type="ECO:0000256" key="1">
    <source>
        <dbReference type="SAM" id="Phobius"/>
    </source>
</evidence>
<keyword evidence="1" id="KW-0812">Transmembrane</keyword>
<gene>
    <name evidence="2" type="ORF">GON01_03130</name>
</gene>
<keyword evidence="3" id="KW-1185">Reference proteome</keyword>
<protein>
    <submittedName>
        <fullName evidence="2">DUF541 domain-containing protein</fullName>
    </submittedName>
</protein>
<evidence type="ECO:0000313" key="2">
    <source>
        <dbReference type="EMBL" id="MVO76932.1"/>
    </source>
</evidence>
<keyword evidence="1" id="KW-1133">Transmembrane helix</keyword>
<dbReference type="PANTHER" id="PTHR34387:SF2">
    <property type="entry name" value="SLR1258 PROTEIN"/>
    <property type="match status" value="1"/>
</dbReference>
<evidence type="ECO:0000313" key="3">
    <source>
        <dbReference type="Proteomes" id="UP000441389"/>
    </source>
</evidence>
<dbReference type="RefSeq" id="WP_157025912.1">
    <property type="nucleotide sequence ID" value="NZ_WQMS01000002.1"/>
</dbReference>
<dbReference type="Pfam" id="PF04402">
    <property type="entry name" value="SIMPL"/>
    <property type="match status" value="1"/>
</dbReference>
<dbReference type="GO" id="GO:0006974">
    <property type="term" value="P:DNA damage response"/>
    <property type="evidence" value="ECO:0007669"/>
    <property type="project" value="TreeGrafter"/>
</dbReference>
<feature type="transmembrane region" description="Helical" evidence="1">
    <location>
        <begin position="12"/>
        <end position="31"/>
    </location>
</feature>